<sequence>MITLLKAGKVIYDPRQTMALKLTTPASTLDWCPFELLKIKRERVAKFNESTQRKTSNEPLSYEKNQSPTLESGLSKNEGVVENSRLAPFHSIRGGRLARMITDQALTNPISRIADGWDIRLSIEPQLLTSQLVSAKNV</sequence>
<evidence type="ECO:0000256" key="1">
    <source>
        <dbReference type="SAM" id="MobiDB-lite"/>
    </source>
</evidence>
<accession>G2YKW2</accession>
<gene>
    <name evidence="2" type="ORF">BofuT4_P080550.1</name>
</gene>
<feature type="region of interest" description="Disordered" evidence="1">
    <location>
        <begin position="47"/>
        <end position="77"/>
    </location>
</feature>
<feature type="compositionally biased region" description="Polar residues" evidence="1">
    <location>
        <begin position="57"/>
        <end position="75"/>
    </location>
</feature>
<dbReference type="Proteomes" id="UP000008177">
    <property type="component" value="Unplaced contigs"/>
</dbReference>
<protein>
    <submittedName>
        <fullName evidence="2">Uncharacterized protein</fullName>
    </submittedName>
</protein>
<dbReference type="AlphaFoldDB" id="G2YKW2"/>
<name>G2YKW2_BOTF4</name>
<evidence type="ECO:0000313" key="3">
    <source>
        <dbReference type="Proteomes" id="UP000008177"/>
    </source>
</evidence>
<dbReference type="InParanoid" id="G2YKW2"/>
<dbReference type="EMBL" id="FQ790341">
    <property type="protein sequence ID" value="CCD52260.1"/>
    <property type="molecule type" value="Genomic_DNA"/>
</dbReference>
<proteinExistence type="predicted"/>
<evidence type="ECO:0000313" key="2">
    <source>
        <dbReference type="EMBL" id="CCD52260.1"/>
    </source>
</evidence>
<organism evidence="2 3">
    <name type="scientific">Botryotinia fuckeliana (strain T4)</name>
    <name type="common">Noble rot fungus</name>
    <name type="synonym">Botrytis cinerea</name>
    <dbReference type="NCBI Taxonomy" id="999810"/>
    <lineage>
        <taxon>Eukaryota</taxon>
        <taxon>Fungi</taxon>
        <taxon>Dikarya</taxon>
        <taxon>Ascomycota</taxon>
        <taxon>Pezizomycotina</taxon>
        <taxon>Leotiomycetes</taxon>
        <taxon>Helotiales</taxon>
        <taxon>Sclerotiniaceae</taxon>
        <taxon>Botrytis</taxon>
    </lineage>
</organism>
<dbReference type="HOGENOM" id="CLU_1854960_0_0_1"/>
<reference evidence="3" key="1">
    <citation type="journal article" date="2011" name="PLoS Genet.">
        <title>Genomic analysis of the necrotrophic fungal pathogens Sclerotinia sclerotiorum and Botrytis cinerea.</title>
        <authorList>
            <person name="Amselem J."/>
            <person name="Cuomo C.A."/>
            <person name="van Kan J.A."/>
            <person name="Viaud M."/>
            <person name="Benito E.P."/>
            <person name="Couloux A."/>
            <person name="Coutinho P.M."/>
            <person name="de Vries R.P."/>
            <person name="Dyer P.S."/>
            <person name="Fillinger S."/>
            <person name="Fournier E."/>
            <person name="Gout L."/>
            <person name="Hahn M."/>
            <person name="Kohn L."/>
            <person name="Lapalu N."/>
            <person name="Plummer K.M."/>
            <person name="Pradier J.M."/>
            <person name="Quevillon E."/>
            <person name="Sharon A."/>
            <person name="Simon A."/>
            <person name="ten Have A."/>
            <person name="Tudzynski B."/>
            <person name="Tudzynski P."/>
            <person name="Wincker P."/>
            <person name="Andrew M."/>
            <person name="Anthouard V."/>
            <person name="Beever R.E."/>
            <person name="Beffa R."/>
            <person name="Benoit I."/>
            <person name="Bouzid O."/>
            <person name="Brault B."/>
            <person name="Chen Z."/>
            <person name="Choquer M."/>
            <person name="Collemare J."/>
            <person name="Cotton P."/>
            <person name="Danchin E.G."/>
            <person name="Da Silva C."/>
            <person name="Gautier A."/>
            <person name="Giraud C."/>
            <person name="Giraud T."/>
            <person name="Gonzalez C."/>
            <person name="Grossetete S."/>
            <person name="Guldener U."/>
            <person name="Henrissat B."/>
            <person name="Howlett B.J."/>
            <person name="Kodira C."/>
            <person name="Kretschmer M."/>
            <person name="Lappartient A."/>
            <person name="Leroch M."/>
            <person name="Levis C."/>
            <person name="Mauceli E."/>
            <person name="Neuveglise C."/>
            <person name="Oeser B."/>
            <person name="Pearson M."/>
            <person name="Poulain J."/>
            <person name="Poussereau N."/>
            <person name="Quesneville H."/>
            <person name="Rascle C."/>
            <person name="Schumacher J."/>
            <person name="Segurens B."/>
            <person name="Sexton A."/>
            <person name="Silva E."/>
            <person name="Sirven C."/>
            <person name="Soanes D.M."/>
            <person name="Talbot N.J."/>
            <person name="Templeton M."/>
            <person name="Yandava C."/>
            <person name="Yarden O."/>
            <person name="Zeng Q."/>
            <person name="Rollins J.A."/>
            <person name="Lebrun M.H."/>
            <person name="Dickman M."/>
        </authorList>
    </citation>
    <scope>NUCLEOTIDE SEQUENCE [LARGE SCALE GENOMIC DNA]</scope>
    <source>
        <strain evidence="3">T4</strain>
    </source>
</reference>
<feature type="compositionally biased region" description="Basic and acidic residues" evidence="1">
    <location>
        <begin position="47"/>
        <end position="56"/>
    </location>
</feature>